<name>A0ABV7A8B5_9BACI</name>
<dbReference type="EMBL" id="JBHRRZ010000035">
    <property type="protein sequence ID" value="MFC2949357.1"/>
    <property type="molecule type" value="Genomic_DNA"/>
</dbReference>
<feature type="domain" description="AMP-binding enzyme C-terminal" evidence="4">
    <location>
        <begin position="395"/>
        <end position="466"/>
    </location>
</feature>
<dbReference type="RefSeq" id="WP_390307329.1">
    <property type="nucleotide sequence ID" value="NZ_JBHRRZ010000035.1"/>
</dbReference>
<dbReference type="InterPro" id="IPR020845">
    <property type="entry name" value="AMP-binding_CS"/>
</dbReference>
<evidence type="ECO:0000259" key="4">
    <source>
        <dbReference type="Pfam" id="PF13193"/>
    </source>
</evidence>
<dbReference type="InterPro" id="IPR042099">
    <property type="entry name" value="ANL_N_sf"/>
</dbReference>
<evidence type="ECO:0000313" key="5">
    <source>
        <dbReference type="EMBL" id="MFC2949357.1"/>
    </source>
</evidence>
<comment type="similarity">
    <text evidence="1">Belongs to the ATP-dependent AMP-binding enzyme family.</text>
</comment>
<dbReference type="Pfam" id="PF00501">
    <property type="entry name" value="AMP-binding"/>
    <property type="match status" value="1"/>
</dbReference>
<proteinExistence type="inferred from homology"/>
<dbReference type="Gene3D" id="3.30.300.30">
    <property type="match status" value="1"/>
</dbReference>
<evidence type="ECO:0000256" key="2">
    <source>
        <dbReference type="ARBA" id="ARBA00022598"/>
    </source>
</evidence>
<protein>
    <submittedName>
        <fullName evidence="5">AMP-binding protein</fullName>
    </submittedName>
</protein>
<dbReference type="Pfam" id="PF13193">
    <property type="entry name" value="AMP-binding_C"/>
    <property type="match status" value="1"/>
</dbReference>
<dbReference type="PANTHER" id="PTHR43201">
    <property type="entry name" value="ACYL-COA SYNTHETASE"/>
    <property type="match status" value="1"/>
</dbReference>
<dbReference type="Gene3D" id="3.40.50.12780">
    <property type="entry name" value="N-terminal domain of ligase-like"/>
    <property type="match status" value="1"/>
</dbReference>
<sequence length="482" mass="54713">MNIMETYQTHVGNCPDKPAIITTEQTLSYREWDRLVRQTAAAFAQEHATHRRVAIFLPNGHQFLQVFAGASAAGWAAIVGDMRWKKQEIQARLRKTEPDLIIADDSMEEFFPGQKVILAGELVQWVRDADQLEQPRVEGNHPFYIGFTSGSTGEPKAFVRSHASWVETFRCNQVDLQMTQDIQVLIPGSFVNSTFLYGALSTLYLGGTVHLLKKFSPERLMKVLEQQLISHIYVVPTMLQALADGGYKGEQDCTFISTGAKWLSSLKSEMRQRFPNAAFCEFYGSSELSYITFLKDEEQDEYGDSVGRPFHNVEVSIRRDNGQEAKPGEEGVLYVRSRMVFDGYINNPEATDTVFAGEWATVHDIARQDENGFVYILGRKNDMILYGGMNIYPQEIEKVLKNIPGVEEAVVLGVEDDYWGEKVAACIQGDVTVRELKSYCLEHLSTYKIPRIWRKLENFPQTSGGKVSRREVKSWLEHEMTS</sequence>
<organism evidence="5 6">
    <name type="scientific">Virgibacillus sediminis</name>
    <dbReference type="NCBI Taxonomy" id="202260"/>
    <lineage>
        <taxon>Bacteria</taxon>
        <taxon>Bacillati</taxon>
        <taxon>Bacillota</taxon>
        <taxon>Bacilli</taxon>
        <taxon>Bacillales</taxon>
        <taxon>Bacillaceae</taxon>
        <taxon>Virgibacillus</taxon>
    </lineage>
</organism>
<feature type="domain" description="AMP-dependent synthetase/ligase" evidence="3">
    <location>
        <begin position="9"/>
        <end position="344"/>
    </location>
</feature>
<dbReference type="SUPFAM" id="SSF56801">
    <property type="entry name" value="Acetyl-CoA synthetase-like"/>
    <property type="match status" value="1"/>
</dbReference>
<gene>
    <name evidence="5" type="ORF">ACFODW_13630</name>
</gene>
<dbReference type="Proteomes" id="UP001595387">
    <property type="component" value="Unassembled WGS sequence"/>
</dbReference>
<evidence type="ECO:0000259" key="3">
    <source>
        <dbReference type="Pfam" id="PF00501"/>
    </source>
</evidence>
<comment type="caution">
    <text evidence="5">The sequence shown here is derived from an EMBL/GenBank/DDBJ whole genome shotgun (WGS) entry which is preliminary data.</text>
</comment>
<accession>A0ABV7A8B5</accession>
<dbReference type="InterPro" id="IPR045851">
    <property type="entry name" value="AMP-bd_C_sf"/>
</dbReference>
<dbReference type="InterPro" id="IPR000873">
    <property type="entry name" value="AMP-dep_synth/lig_dom"/>
</dbReference>
<dbReference type="NCBIfam" id="NF005797">
    <property type="entry name" value="PRK07638.1"/>
    <property type="match status" value="1"/>
</dbReference>
<dbReference type="PROSITE" id="PS00455">
    <property type="entry name" value="AMP_BINDING"/>
    <property type="match status" value="1"/>
</dbReference>
<keyword evidence="2" id="KW-0436">Ligase</keyword>
<dbReference type="InterPro" id="IPR025110">
    <property type="entry name" value="AMP-bd_C"/>
</dbReference>
<reference evidence="6" key="1">
    <citation type="journal article" date="2019" name="Int. J. Syst. Evol. Microbiol.">
        <title>The Global Catalogue of Microorganisms (GCM) 10K type strain sequencing project: providing services to taxonomists for standard genome sequencing and annotation.</title>
        <authorList>
            <consortium name="The Broad Institute Genomics Platform"/>
            <consortium name="The Broad Institute Genome Sequencing Center for Infectious Disease"/>
            <person name="Wu L."/>
            <person name="Ma J."/>
        </authorList>
    </citation>
    <scope>NUCLEOTIDE SEQUENCE [LARGE SCALE GENOMIC DNA]</scope>
    <source>
        <strain evidence="6">KCTC 13193</strain>
    </source>
</reference>
<keyword evidence="6" id="KW-1185">Reference proteome</keyword>
<evidence type="ECO:0000313" key="6">
    <source>
        <dbReference type="Proteomes" id="UP001595387"/>
    </source>
</evidence>
<dbReference type="PANTHER" id="PTHR43201:SF5">
    <property type="entry name" value="MEDIUM-CHAIN ACYL-COA LIGASE ACSF2, MITOCHONDRIAL"/>
    <property type="match status" value="1"/>
</dbReference>
<evidence type="ECO:0000256" key="1">
    <source>
        <dbReference type="ARBA" id="ARBA00006432"/>
    </source>
</evidence>